<name>A0A841JFM2_9SPHI</name>
<reference evidence="1 2" key="1">
    <citation type="submission" date="2020-08" db="EMBL/GenBank/DDBJ databases">
        <title>Genomic Encyclopedia of Type Strains, Phase IV (KMG-V): Genome sequencing to study the core and pangenomes of soil and plant-associated prokaryotes.</title>
        <authorList>
            <person name="Whitman W."/>
        </authorList>
    </citation>
    <scope>NUCLEOTIDE SEQUENCE [LARGE SCALE GENOMIC DNA]</scope>
    <source>
        <strain evidence="1 2">MP601</strain>
    </source>
</reference>
<dbReference type="AlphaFoldDB" id="A0A841JFM2"/>
<organism evidence="1 2">
    <name type="scientific">Mucilaginibacter lappiensis</name>
    <dbReference type="NCBI Taxonomy" id="354630"/>
    <lineage>
        <taxon>Bacteria</taxon>
        <taxon>Pseudomonadati</taxon>
        <taxon>Bacteroidota</taxon>
        <taxon>Sphingobacteriia</taxon>
        <taxon>Sphingobacteriales</taxon>
        <taxon>Sphingobacteriaceae</taxon>
        <taxon>Mucilaginibacter</taxon>
    </lineage>
</organism>
<dbReference type="Proteomes" id="UP000548326">
    <property type="component" value="Unassembled WGS sequence"/>
</dbReference>
<gene>
    <name evidence="1" type="ORF">HDF22_003859</name>
</gene>
<evidence type="ECO:0000313" key="2">
    <source>
        <dbReference type="Proteomes" id="UP000548326"/>
    </source>
</evidence>
<protein>
    <submittedName>
        <fullName evidence="1">Uncharacterized protein</fullName>
    </submittedName>
</protein>
<accession>A0A841JFM2</accession>
<sequence length="53" mass="5970">MGDITIEKADYIIAHYTDLLTLAERKALRHHVSTIKLEGTADGRLSRLYLKTG</sequence>
<evidence type="ECO:0000313" key="1">
    <source>
        <dbReference type="EMBL" id="MBB6129727.1"/>
    </source>
</evidence>
<dbReference type="RefSeq" id="WP_183588733.1">
    <property type="nucleotide sequence ID" value="NZ_JACHCA010000011.1"/>
</dbReference>
<comment type="caution">
    <text evidence="1">The sequence shown here is derived from an EMBL/GenBank/DDBJ whole genome shotgun (WGS) entry which is preliminary data.</text>
</comment>
<proteinExistence type="predicted"/>
<dbReference type="EMBL" id="JACHCA010000011">
    <property type="protein sequence ID" value="MBB6129727.1"/>
    <property type="molecule type" value="Genomic_DNA"/>
</dbReference>